<dbReference type="Proteomes" id="UP000225277">
    <property type="component" value="Unassembled WGS sequence"/>
</dbReference>
<dbReference type="AlphaFoldDB" id="A0A2D3VQI5"/>
<dbReference type="GeneID" id="35606303"/>
<keyword evidence="2" id="KW-1185">Reference proteome</keyword>
<evidence type="ECO:0000313" key="1">
    <source>
        <dbReference type="EMBL" id="CZT25544.1"/>
    </source>
</evidence>
<organism evidence="1 2">
    <name type="scientific">Ramularia collo-cygni</name>
    <dbReference type="NCBI Taxonomy" id="112498"/>
    <lineage>
        <taxon>Eukaryota</taxon>
        <taxon>Fungi</taxon>
        <taxon>Dikarya</taxon>
        <taxon>Ascomycota</taxon>
        <taxon>Pezizomycotina</taxon>
        <taxon>Dothideomycetes</taxon>
        <taxon>Dothideomycetidae</taxon>
        <taxon>Mycosphaerellales</taxon>
        <taxon>Mycosphaerellaceae</taxon>
        <taxon>Ramularia</taxon>
    </lineage>
</organism>
<sequence length="76" mass="8361">MAIESGLCAVSKLLEGINDEPSHTLPHATIDNDRGTRASATQIVRPVIRARRQNDRLFGIKPLIPLETLFQPLATD</sequence>
<name>A0A2D3VQI5_9PEZI</name>
<dbReference type="EMBL" id="FJUY01000028">
    <property type="protein sequence ID" value="CZT25544.1"/>
    <property type="molecule type" value="Genomic_DNA"/>
</dbReference>
<dbReference type="RefSeq" id="XP_023632267.1">
    <property type="nucleotide sequence ID" value="XM_023776499.1"/>
</dbReference>
<evidence type="ECO:0000313" key="2">
    <source>
        <dbReference type="Proteomes" id="UP000225277"/>
    </source>
</evidence>
<gene>
    <name evidence="1" type="ORF">RCC_11277</name>
</gene>
<accession>A0A2D3VQI5</accession>
<reference evidence="1 2" key="1">
    <citation type="submission" date="2016-03" db="EMBL/GenBank/DDBJ databases">
        <authorList>
            <person name="Ploux O."/>
        </authorList>
    </citation>
    <scope>NUCLEOTIDE SEQUENCE [LARGE SCALE GENOMIC DNA]</scope>
    <source>
        <strain evidence="1 2">URUG2</strain>
    </source>
</reference>
<protein>
    <submittedName>
        <fullName evidence="1">Uncharacterized protein</fullName>
    </submittedName>
</protein>
<proteinExistence type="predicted"/>